<dbReference type="SUPFAM" id="SSF49313">
    <property type="entry name" value="Cadherin-like"/>
    <property type="match status" value="1"/>
</dbReference>
<dbReference type="GO" id="GO:0016020">
    <property type="term" value="C:membrane"/>
    <property type="evidence" value="ECO:0007669"/>
    <property type="project" value="InterPro"/>
</dbReference>
<dbReference type="EMBL" id="OB794636">
    <property type="protein sequence ID" value="CAD7430771.1"/>
    <property type="molecule type" value="Genomic_DNA"/>
</dbReference>
<protein>
    <submittedName>
        <fullName evidence="2">Uncharacterized protein</fullName>
    </submittedName>
</protein>
<dbReference type="CDD" id="cd11304">
    <property type="entry name" value="Cadherin_repeat"/>
    <property type="match status" value="1"/>
</dbReference>
<accession>A0A7R9EBB0</accession>
<feature type="compositionally biased region" description="Polar residues" evidence="1">
    <location>
        <begin position="212"/>
        <end position="224"/>
    </location>
</feature>
<dbReference type="Gene3D" id="2.60.40.60">
    <property type="entry name" value="Cadherins"/>
    <property type="match status" value="1"/>
</dbReference>
<dbReference type="GO" id="GO:0005509">
    <property type="term" value="F:calcium ion binding"/>
    <property type="evidence" value="ECO:0007669"/>
    <property type="project" value="InterPro"/>
</dbReference>
<reference evidence="2" key="1">
    <citation type="submission" date="2020-11" db="EMBL/GenBank/DDBJ databases">
        <authorList>
            <person name="Tran Van P."/>
        </authorList>
    </citation>
    <scope>NUCLEOTIDE SEQUENCE</scope>
</reference>
<evidence type="ECO:0000313" key="2">
    <source>
        <dbReference type="EMBL" id="CAD7430771.1"/>
    </source>
</evidence>
<feature type="region of interest" description="Disordered" evidence="1">
    <location>
        <begin position="200"/>
        <end position="246"/>
    </location>
</feature>
<dbReference type="AlphaFoldDB" id="A0A7R9EBB0"/>
<evidence type="ECO:0000256" key="1">
    <source>
        <dbReference type="SAM" id="MobiDB-lite"/>
    </source>
</evidence>
<sequence>MFLYVVTESSISYKITGGNLEDVFNVKETTGAIFVSGPLDYETRKKLTSDSQHLGIYSSPMASLVLTDSSQLTSDSQHLGIYSSPMASLVLTDSSQLTSDSQHLGIFSSHVASLVLTDSSQMTYDSQHLGIYSSHVASLVMTDSSQLTSDSQHLGIYSSPMASLVLTDSSQLTSDSQHLGIYSSHVAYLVLTDSSQLTSDSQQLVSPPRLFSTETSNRQRSHASSLLPPQERINKRRSTCADPCAPSDSALKLTAGRAARDLKSRPEHLRIFPNSALPFPLSPTLLPAL</sequence>
<organism evidence="2">
    <name type="scientific">Timema monikensis</name>
    <dbReference type="NCBI Taxonomy" id="170555"/>
    <lineage>
        <taxon>Eukaryota</taxon>
        <taxon>Metazoa</taxon>
        <taxon>Ecdysozoa</taxon>
        <taxon>Arthropoda</taxon>
        <taxon>Hexapoda</taxon>
        <taxon>Insecta</taxon>
        <taxon>Pterygota</taxon>
        <taxon>Neoptera</taxon>
        <taxon>Polyneoptera</taxon>
        <taxon>Phasmatodea</taxon>
        <taxon>Timematodea</taxon>
        <taxon>Timematoidea</taxon>
        <taxon>Timematidae</taxon>
        <taxon>Timema</taxon>
    </lineage>
</organism>
<name>A0A7R9EBB0_9NEOP</name>
<proteinExistence type="predicted"/>
<gene>
    <name evidence="2" type="ORF">TMSB3V08_LOCUS7520</name>
</gene>
<dbReference type="InterPro" id="IPR015919">
    <property type="entry name" value="Cadherin-like_sf"/>
</dbReference>